<reference evidence="2" key="1">
    <citation type="journal article" date="2019" name="Int. J. Syst. Evol. Microbiol.">
        <title>The Global Catalogue of Microorganisms (GCM) 10K type strain sequencing project: providing services to taxonomists for standard genome sequencing and annotation.</title>
        <authorList>
            <consortium name="The Broad Institute Genomics Platform"/>
            <consortium name="The Broad Institute Genome Sequencing Center for Infectious Disease"/>
            <person name="Wu L."/>
            <person name="Ma J."/>
        </authorList>
    </citation>
    <scope>NUCLEOTIDE SEQUENCE [LARGE SCALE GENOMIC DNA]</scope>
    <source>
        <strain evidence="2">GH52</strain>
    </source>
</reference>
<dbReference type="EMBL" id="JBHUHO010000008">
    <property type="protein sequence ID" value="MFD2114763.1"/>
    <property type="molecule type" value="Genomic_DNA"/>
</dbReference>
<evidence type="ECO:0000313" key="1">
    <source>
        <dbReference type="EMBL" id="MFD2114763.1"/>
    </source>
</evidence>
<name>A0ABW4YH25_9BACL</name>
<organism evidence="1 2">
    <name type="scientific">Paenibacillus yanchengensis</name>
    <dbReference type="NCBI Taxonomy" id="2035833"/>
    <lineage>
        <taxon>Bacteria</taxon>
        <taxon>Bacillati</taxon>
        <taxon>Bacillota</taxon>
        <taxon>Bacilli</taxon>
        <taxon>Bacillales</taxon>
        <taxon>Paenibacillaceae</taxon>
        <taxon>Paenibacillus</taxon>
    </lineage>
</organism>
<keyword evidence="2" id="KW-1185">Reference proteome</keyword>
<protein>
    <submittedName>
        <fullName evidence="1">Uncharacterized protein</fullName>
    </submittedName>
</protein>
<dbReference type="RefSeq" id="WP_377769778.1">
    <property type="nucleotide sequence ID" value="NZ_JBHUHO010000008.1"/>
</dbReference>
<sequence length="295" mass="34121">MGFVNAICQYGNYNNSFDIYDAYHLMVIENYINKGKLYYKKVHVGCSPSPDSQIDQNNQKLSMLSYPYKAIFIPSTGRGAEDDGYFESKSKSTFLLRKSGKSEVEEEVFIGKLRLEVGTTESHTTYKHIFVDGGVARWPYNSNDIYLFYNPLPASLLLSREKDSIIKNHNTNNELREVLKLELEYTGQSDNVSLIHTLNRVNDCVEDNNIPTNLYTYTYSQLDVSIIDFYKFDLKEFSSRDELCIIGVQDKYDRKTNHIILRPNSFLVITVAKDRTSEYENGHTYLKVSFQVWSI</sequence>
<evidence type="ECO:0000313" key="2">
    <source>
        <dbReference type="Proteomes" id="UP001597362"/>
    </source>
</evidence>
<accession>A0ABW4YH25</accession>
<proteinExistence type="predicted"/>
<dbReference type="Proteomes" id="UP001597362">
    <property type="component" value="Unassembled WGS sequence"/>
</dbReference>
<gene>
    <name evidence="1" type="ORF">ACFSJH_03245</name>
</gene>
<comment type="caution">
    <text evidence="1">The sequence shown here is derived from an EMBL/GenBank/DDBJ whole genome shotgun (WGS) entry which is preliminary data.</text>
</comment>